<evidence type="ECO:0000313" key="3">
    <source>
        <dbReference type="EMBL" id="KGF73993.1"/>
    </source>
</evidence>
<sequence length="70" mass="7493">MKTNVGSIDRLIRLLLALVLFYLGLFLYSGSTLGIGLVVAGGVLLVTALIGFCGLYRLLGIHTNQISEQL</sequence>
<dbReference type="AlphaFoldDB" id="A0A098TT80"/>
<protein>
    <recommendedName>
        <fullName evidence="2">Inner membrane protein YgaP-like transmembrane domain-containing protein</fullName>
    </recommendedName>
</protein>
<dbReference type="RefSeq" id="WP_036530128.1">
    <property type="nucleotide sequence ID" value="NZ_JJML01000001.1"/>
</dbReference>
<dbReference type="InterPro" id="IPR021309">
    <property type="entry name" value="YgaP-like_TM"/>
</dbReference>
<keyword evidence="4" id="KW-1185">Reference proteome</keyword>
<keyword evidence="1" id="KW-0472">Membrane</keyword>
<dbReference type="Pfam" id="PF11127">
    <property type="entry name" value="YgaP-like_TM"/>
    <property type="match status" value="1"/>
</dbReference>
<feature type="transmembrane region" description="Helical" evidence="1">
    <location>
        <begin position="12"/>
        <end position="29"/>
    </location>
</feature>
<feature type="transmembrane region" description="Helical" evidence="1">
    <location>
        <begin position="35"/>
        <end position="59"/>
    </location>
</feature>
<organism evidence="3 4">
    <name type="scientific">Neosynechococcus sphagnicola sy1</name>
    <dbReference type="NCBI Taxonomy" id="1497020"/>
    <lineage>
        <taxon>Bacteria</taxon>
        <taxon>Bacillati</taxon>
        <taxon>Cyanobacteriota</taxon>
        <taxon>Cyanophyceae</taxon>
        <taxon>Neosynechococcales</taxon>
        <taxon>Neosynechococcaceae</taxon>
        <taxon>Neosynechococcus</taxon>
    </lineage>
</organism>
<proteinExistence type="predicted"/>
<feature type="domain" description="Inner membrane protein YgaP-like transmembrane" evidence="2">
    <location>
        <begin position="1"/>
        <end position="65"/>
    </location>
</feature>
<accession>A0A098TT80</accession>
<comment type="caution">
    <text evidence="3">The sequence shown here is derived from an EMBL/GenBank/DDBJ whole genome shotgun (WGS) entry which is preliminary data.</text>
</comment>
<dbReference type="STRING" id="1497020.DO97_00175"/>
<evidence type="ECO:0000256" key="1">
    <source>
        <dbReference type="SAM" id="Phobius"/>
    </source>
</evidence>
<evidence type="ECO:0000313" key="4">
    <source>
        <dbReference type="Proteomes" id="UP000030170"/>
    </source>
</evidence>
<evidence type="ECO:0000259" key="2">
    <source>
        <dbReference type="Pfam" id="PF11127"/>
    </source>
</evidence>
<name>A0A098TT80_9CYAN</name>
<dbReference type="EMBL" id="JJML01000001">
    <property type="protein sequence ID" value="KGF73993.1"/>
    <property type="molecule type" value="Genomic_DNA"/>
</dbReference>
<dbReference type="Proteomes" id="UP000030170">
    <property type="component" value="Unassembled WGS sequence"/>
</dbReference>
<reference evidence="3 4" key="1">
    <citation type="journal article" date="2014" name="Mol. Ecol.">
        <title>Evolution of Synechococcus.</title>
        <authorList>
            <person name="Dvorak P."/>
            <person name="Casamatta D."/>
            <person name="Hasler P."/>
            <person name="Poulickova A."/>
            <person name="Ondrej V."/>
            <person name="Sanges R."/>
        </authorList>
    </citation>
    <scope>NUCLEOTIDE SEQUENCE [LARGE SCALE GENOMIC DNA]</scope>
    <source>
        <strain evidence="3 4">CAUP A 1101</strain>
    </source>
</reference>
<keyword evidence="1" id="KW-1133">Transmembrane helix</keyword>
<gene>
    <name evidence="3" type="ORF">DO97_00175</name>
</gene>
<keyword evidence="1" id="KW-0812">Transmembrane</keyword>